<evidence type="ECO:0000313" key="2">
    <source>
        <dbReference type="Proteomes" id="UP000003566"/>
    </source>
</evidence>
<comment type="caution">
    <text evidence="1">The sequence shown here is derived from an EMBL/GenBank/DDBJ whole genome shotgun (WGS) entry which is preliminary data.</text>
</comment>
<organism evidence="1 2">
    <name type="scientific">Bacteroides xylanisolvens CL03T12C04</name>
    <dbReference type="NCBI Taxonomy" id="997892"/>
    <lineage>
        <taxon>Bacteria</taxon>
        <taxon>Pseudomonadati</taxon>
        <taxon>Bacteroidota</taxon>
        <taxon>Bacteroidia</taxon>
        <taxon>Bacteroidales</taxon>
        <taxon>Bacteroidaceae</taxon>
        <taxon>Bacteroides</taxon>
    </lineage>
</organism>
<name>I9UV06_9BACE</name>
<evidence type="ECO:0000313" key="1">
    <source>
        <dbReference type="EMBL" id="EIY86468.1"/>
    </source>
</evidence>
<gene>
    <name evidence="1" type="ORF">HMPREF1074_01952</name>
</gene>
<dbReference type="HOGENOM" id="CLU_3284881_0_0_10"/>
<dbReference type="AlphaFoldDB" id="I9UV06"/>
<accession>I9UV06</accession>
<protein>
    <submittedName>
        <fullName evidence="1">Uncharacterized protein</fullName>
    </submittedName>
</protein>
<dbReference type="EMBL" id="AGXE01000012">
    <property type="protein sequence ID" value="EIY86468.1"/>
    <property type="molecule type" value="Genomic_DNA"/>
</dbReference>
<proteinExistence type="predicted"/>
<dbReference type="Proteomes" id="UP000003566">
    <property type="component" value="Unassembled WGS sequence"/>
</dbReference>
<reference evidence="1 2" key="1">
    <citation type="submission" date="2012-02" db="EMBL/GenBank/DDBJ databases">
        <title>The Genome Sequence of Bacteroides xylanisolvens CL03T12C04.</title>
        <authorList>
            <consortium name="The Broad Institute Genome Sequencing Platform"/>
            <person name="Earl A."/>
            <person name="Ward D."/>
            <person name="Feldgarden M."/>
            <person name="Gevers D."/>
            <person name="Zitomersky N.L."/>
            <person name="Coyne M.J."/>
            <person name="Comstock L.E."/>
            <person name="Young S.K."/>
            <person name="Zeng Q."/>
            <person name="Gargeya S."/>
            <person name="Fitzgerald M."/>
            <person name="Haas B."/>
            <person name="Abouelleil A."/>
            <person name="Alvarado L."/>
            <person name="Arachchi H.M."/>
            <person name="Berlin A."/>
            <person name="Chapman S.B."/>
            <person name="Gearin G."/>
            <person name="Goldberg J."/>
            <person name="Griggs A."/>
            <person name="Gujja S."/>
            <person name="Hansen M."/>
            <person name="Heiman D."/>
            <person name="Howarth C."/>
            <person name="Larimer J."/>
            <person name="Lui A."/>
            <person name="MacDonald P.J.P."/>
            <person name="McCowen C."/>
            <person name="Montmayeur A."/>
            <person name="Murphy C."/>
            <person name="Neiman D."/>
            <person name="Pearson M."/>
            <person name="Priest M."/>
            <person name="Roberts A."/>
            <person name="Saif S."/>
            <person name="Shea T."/>
            <person name="Sisk P."/>
            <person name="Stolte C."/>
            <person name="Sykes S."/>
            <person name="Wortman J."/>
            <person name="Nusbaum C."/>
            <person name="Birren B."/>
        </authorList>
    </citation>
    <scope>NUCLEOTIDE SEQUENCE [LARGE SCALE GENOMIC DNA]</scope>
    <source>
        <strain evidence="1 2">CL03T12C04</strain>
    </source>
</reference>
<sequence>MKVCKMADSLSDIGNKTVGVFIDDLSQEIKIHNSIMNYIL</sequence>
<dbReference type="PATRIC" id="fig|997892.3.peg.2004"/>